<dbReference type="AlphaFoldDB" id="A0A365P2P3"/>
<comment type="caution">
    <text evidence="2">The sequence shown here is derived from an EMBL/GenBank/DDBJ whole genome shotgun (WGS) entry which is preliminary data.</text>
</comment>
<accession>A0A365P2P3</accession>
<keyword evidence="3" id="KW-1185">Reference proteome</keyword>
<feature type="transmembrane region" description="Helical" evidence="1">
    <location>
        <begin position="49"/>
        <end position="69"/>
    </location>
</feature>
<keyword evidence="1" id="KW-0812">Transmembrane</keyword>
<gene>
    <name evidence="2" type="ORF">DPN68_06485</name>
</gene>
<sequence>MKEFNLDKEPKIATGFKTPEDYFESFEARMLAQLPKEESKVIAFPVRKLYIVSAIAAVILAFIAIPFYFNSNTTLEPISVESYLSYQLTTEDIIEKLTPEDIVAFENTLALSNDGMEEYLSETQNLDFYLNE</sequence>
<evidence type="ECO:0000313" key="2">
    <source>
        <dbReference type="EMBL" id="RBA28655.1"/>
    </source>
</evidence>
<dbReference type="EMBL" id="QLST01000006">
    <property type="protein sequence ID" value="RBA28655.1"/>
    <property type="molecule type" value="Genomic_DNA"/>
</dbReference>
<organism evidence="2 3">
    <name type="scientific">Flavobacterium tibetense</name>
    <dbReference type="NCBI Taxonomy" id="2233533"/>
    <lineage>
        <taxon>Bacteria</taxon>
        <taxon>Pseudomonadati</taxon>
        <taxon>Bacteroidota</taxon>
        <taxon>Flavobacteriia</taxon>
        <taxon>Flavobacteriales</taxon>
        <taxon>Flavobacteriaceae</taxon>
        <taxon>Flavobacterium</taxon>
    </lineage>
</organism>
<evidence type="ECO:0000256" key="1">
    <source>
        <dbReference type="SAM" id="Phobius"/>
    </source>
</evidence>
<dbReference type="RefSeq" id="WP_113988836.1">
    <property type="nucleotide sequence ID" value="NZ_QLST01000006.1"/>
</dbReference>
<dbReference type="Proteomes" id="UP000253319">
    <property type="component" value="Unassembled WGS sequence"/>
</dbReference>
<evidence type="ECO:0000313" key="3">
    <source>
        <dbReference type="Proteomes" id="UP000253319"/>
    </source>
</evidence>
<keyword evidence="1" id="KW-0472">Membrane</keyword>
<dbReference type="OrthoDB" id="981524at2"/>
<reference evidence="2 3" key="1">
    <citation type="submission" date="2018-06" db="EMBL/GenBank/DDBJ databases">
        <title>Flavobacterium tibetense sp. nov., isolated from a wetland YonghuCo on Tibetan Plateau.</title>
        <authorList>
            <person name="Xing P."/>
            <person name="Phurbu D."/>
            <person name="Lu H."/>
        </authorList>
    </citation>
    <scope>NUCLEOTIDE SEQUENCE [LARGE SCALE GENOMIC DNA]</scope>
    <source>
        <strain evidence="2 3">YH5</strain>
    </source>
</reference>
<name>A0A365P2P3_9FLAO</name>
<protein>
    <submittedName>
        <fullName evidence="2">Uncharacterized protein</fullName>
    </submittedName>
</protein>
<proteinExistence type="predicted"/>
<keyword evidence="1" id="KW-1133">Transmembrane helix</keyword>